<dbReference type="KEGG" id="uam:UABAM_02644"/>
<dbReference type="EMBL" id="AP019860">
    <property type="protein sequence ID" value="BBM84287.1"/>
    <property type="molecule type" value="Genomic_DNA"/>
</dbReference>
<dbReference type="Proteomes" id="UP000326354">
    <property type="component" value="Chromosome"/>
</dbReference>
<organism evidence="1 2">
    <name type="scientific">Uabimicrobium amorphum</name>
    <dbReference type="NCBI Taxonomy" id="2596890"/>
    <lineage>
        <taxon>Bacteria</taxon>
        <taxon>Pseudomonadati</taxon>
        <taxon>Planctomycetota</taxon>
        <taxon>Candidatus Uabimicrobiia</taxon>
        <taxon>Candidatus Uabimicrobiales</taxon>
        <taxon>Candidatus Uabimicrobiaceae</taxon>
        <taxon>Candidatus Uabimicrobium</taxon>
    </lineage>
</organism>
<proteinExistence type="predicted"/>
<name>A0A5S9IMJ9_UABAM</name>
<accession>A0A5S9IMJ9</accession>
<reference evidence="1 2" key="1">
    <citation type="submission" date="2019-08" db="EMBL/GenBank/DDBJ databases">
        <title>Complete genome sequence of Candidatus Uab amorphum.</title>
        <authorList>
            <person name="Shiratori T."/>
            <person name="Suzuki S."/>
            <person name="Kakizawa Y."/>
            <person name="Ishida K."/>
        </authorList>
    </citation>
    <scope>NUCLEOTIDE SEQUENCE [LARGE SCALE GENOMIC DNA]</scope>
    <source>
        <strain evidence="1 2">SRT547</strain>
    </source>
</reference>
<dbReference type="AlphaFoldDB" id="A0A5S9IMJ9"/>
<keyword evidence="2" id="KW-1185">Reference proteome</keyword>
<evidence type="ECO:0000313" key="2">
    <source>
        <dbReference type="Proteomes" id="UP000326354"/>
    </source>
</evidence>
<protein>
    <submittedName>
        <fullName evidence="1">Uncharacterized protein</fullName>
    </submittedName>
</protein>
<sequence>MRLVAFSVAEIYKSMVRAPTWKVIHLKKLPHANNTTWQAKFYRNIRQSQRGIRLPDTSLLG</sequence>
<evidence type="ECO:0000313" key="1">
    <source>
        <dbReference type="EMBL" id="BBM84287.1"/>
    </source>
</evidence>
<gene>
    <name evidence="1" type="ORF">UABAM_02644</name>
</gene>